<dbReference type="PROSITE" id="PS51782">
    <property type="entry name" value="LYSM"/>
    <property type="match status" value="1"/>
</dbReference>
<dbReference type="CDD" id="cd00118">
    <property type="entry name" value="LysM"/>
    <property type="match status" value="1"/>
</dbReference>
<dbReference type="SUPFAM" id="SSF54106">
    <property type="entry name" value="LysM domain"/>
    <property type="match status" value="1"/>
</dbReference>
<dbReference type="eggNOG" id="COG1652">
    <property type="taxonomic scope" value="Bacteria"/>
</dbReference>
<dbReference type="InterPro" id="IPR036779">
    <property type="entry name" value="LysM_dom_sf"/>
</dbReference>
<proteinExistence type="predicted"/>
<dbReference type="InterPro" id="IPR052196">
    <property type="entry name" value="Bact_Kbp"/>
</dbReference>
<feature type="domain" description="LysM" evidence="1">
    <location>
        <begin position="109"/>
        <end position="157"/>
    </location>
</feature>
<name>X7EN00_9RHOB</name>
<dbReference type="InterPro" id="IPR018911">
    <property type="entry name" value="Gmad2_Ig-like_dom"/>
</dbReference>
<dbReference type="SMART" id="SM00257">
    <property type="entry name" value="LysM"/>
    <property type="match status" value="1"/>
</dbReference>
<evidence type="ECO:0000313" key="3">
    <source>
        <dbReference type="Proteomes" id="UP000022447"/>
    </source>
</evidence>
<dbReference type="OrthoDB" id="370541at2"/>
<dbReference type="AlphaFoldDB" id="X7EN00"/>
<dbReference type="Pfam" id="PF10648">
    <property type="entry name" value="Gmad2"/>
    <property type="match status" value="1"/>
</dbReference>
<dbReference type="PANTHER" id="PTHR34700:SF4">
    <property type="entry name" value="PHAGE-LIKE ELEMENT PBSX PROTEIN XKDP"/>
    <property type="match status" value="1"/>
</dbReference>
<comment type="caution">
    <text evidence="2">The sequence shown here is derived from an EMBL/GenBank/DDBJ whole genome shotgun (WGS) entry which is preliminary data.</text>
</comment>
<keyword evidence="3" id="KW-1185">Reference proteome</keyword>
<protein>
    <submittedName>
        <fullName evidence="2">Peptidoglycan-binding protein LysM</fullName>
    </submittedName>
</protein>
<dbReference type="Pfam" id="PF01476">
    <property type="entry name" value="LysM"/>
    <property type="match status" value="1"/>
</dbReference>
<evidence type="ECO:0000313" key="2">
    <source>
        <dbReference type="EMBL" id="ETX16566.1"/>
    </source>
</evidence>
<dbReference type="RefSeq" id="WP_037257695.1">
    <property type="nucleotide sequence ID" value="NZ_JALZ01000001.1"/>
</dbReference>
<accession>X7EN00</accession>
<dbReference type="InterPro" id="IPR018392">
    <property type="entry name" value="LysM"/>
</dbReference>
<dbReference type="Proteomes" id="UP000022447">
    <property type="component" value="Unassembled WGS sequence"/>
</dbReference>
<gene>
    <name evidence="2" type="ORF">OCH239_01710</name>
</gene>
<organism evidence="2 3">
    <name type="scientific">Roseivivax halodurans JCM 10272</name>
    <dbReference type="NCBI Taxonomy" id="1449350"/>
    <lineage>
        <taxon>Bacteria</taxon>
        <taxon>Pseudomonadati</taxon>
        <taxon>Pseudomonadota</taxon>
        <taxon>Alphaproteobacteria</taxon>
        <taxon>Rhodobacterales</taxon>
        <taxon>Roseobacteraceae</taxon>
        <taxon>Roseivivax</taxon>
    </lineage>
</organism>
<reference evidence="2 3" key="1">
    <citation type="submission" date="2014-01" db="EMBL/GenBank/DDBJ databases">
        <title>Roseivivax halodurans JCM 10272 Genome Sequencing.</title>
        <authorList>
            <person name="Lai Q."/>
            <person name="Li G."/>
            <person name="Shao Z."/>
        </authorList>
    </citation>
    <scope>NUCLEOTIDE SEQUENCE [LARGE SCALE GENOMIC DNA]</scope>
    <source>
        <strain evidence="2 3">JCM 10272</strain>
    </source>
</reference>
<dbReference type="PATRIC" id="fig|1449350.3.peg.345"/>
<sequence>MFPTLDIQQPRPFDLVGSTILIAGNAAGFEGTLSITVSEGHDEVTGIASVGSLGLRQFQASIYIPDATAFQLTRIFVTIADDTGNENGPSVVIPVLFGPRILAGYSGWQPYTVRAGDTLTGIAQSQYGNADFQPIADANQNTLANPDLIFPGQILRIPRNDI</sequence>
<dbReference type="PANTHER" id="PTHR34700">
    <property type="entry name" value="POTASSIUM BINDING PROTEIN KBP"/>
    <property type="match status" value="1"/>
</dbReference>
<dbReference type="EMBL" id="JALZ01000001">
    <property type="protein sequence ID" value="ETX16566.1"/>
    <property type="molecule type" value="Genomic_DNA"/>
</dbReference>
<dbReference type="Gene3D" id="3.10.350.10">
    <property type="entry name" value="LysM domain"/>
    <property type="match status" value="1"/>
</dbReference>
<evidence type="ECO:0000259" key="1">
    <source>
        <dbReference type="PROSITE" id="PS51782"/>
    </source>
</evidence>
<dbReference type="STRING" id="1449350.OCH239_01710"/>